<evidence type="ECO:0000256" key="1">
    <source>
        <dbReference type="SAM" id="MobiDB-lite"/>
    </source>
</evidence>
<gene>
    <name evidence="3" type="ORF">ABVK50_06185</name>
</gene>
<proteinExistence type="predicted"/>
<feature type="region of interest" description="Disordered" evidence="1">
    <location>
        <begin position="32"/>
        <end position="55"/>
    </location>
</feature>
<accession>A0AAU8CVQ3</accession>
<dbReference type="EMBL" id="CP159253">
    <property type="protein sequence ID" value="XCG50083.1"/>
    <property type="molecule type" value="Genomic_DNA"/>
</dbReference>
<feature type="compositionally biased region" description="Gly residues" evidence="1">
    <location>
        <begin position="46"/>
        <end position="55"/>
    </location>
</feature>
<protein>
    <submittedName>
        <fullName evidence="3">Uncharacterized protein</fullName>
    </submittedName>
</protein>
<name>A0AAU8CVQ3_9HYPH</name>
<dbReference type="RefSeq" id="WP_353642388.1">
    <property type="nucleotide sequence ID" value="NZ_CP159253.1"/>
</dbReference>
<keyword evidence="2" id="KW-1133">Transmembrane helix</keyword>
<feature type="transmembrane region" description="Helical" evidence="2">
    <location>
        <begin position="6"/>
        <end position="21"/>
    </location>
</feature>
<sequence>MDLFLYVLVPVGIAIGIYLGVKARSSNRKPGISAAGDLTGNQGLDFDGGGDGGGD</sequence>
<dbReference type="AlphaFoldDB" id="A0AAU8CVQ3"/>
<keyword evidence="2" id="KW-0812">Transmembrane</keyword>
<evidence type="ECO:0000256" key="2">
    <source>
        <dbReference type="SAM" id="Phobius"/>
    </source>
</evidence>
<evidence type="ECO:0000313" key="3">
    <source>
        <dbReference type="EMBL" id="XCG50083.1"/>
    </source>
</evidence>
<reference evidence="3" key="1">
    <citation type="submission" date="2024-06" db="EMBL/GenBank/DDBJ databases">
        <title>Mesorhizobium karijinii sp. nov., a symbiont of the iconic Swainsona formosa from arid Australia.</title>
        <authorList>
            <person name="Hill Y.J."/>
            <person name="Watkin E.L.J."/>
            <person name="O'Hara G.W."/>
            <person name="Terpolilli J."/>
            <person name="Tye M.L."/>
            <person name="Kohlmeier M.G."/>
        </authorList>
    </citation>
    <scope>NUCLEOTIDE SEQUENCE</scope>
    <source>
        <strain evidence="3">WSM2240</strain>
    </source>
</reference>
<organism evidence="3">
    <name type="scientific">Mesorhizobium sp. WSM2240</name>
    <dbReference type="NCBI Taxonomy" id="3228851"/>
    <lineage>
        <taxon>Bacteria</taxon>
        <taxon>Pseudomonadati</taxon>
        <taxon>Pseudomonadota</taxon>
        <taxon>Alphaproteobacteria</taxon>
        <taxon>Hyphomicrobiales</taxon>
        <taxon>Phyllobacteriaceae</taxon>
        <taxon>Mesorhizobium</taxon>
    </lineage>
</organism>
<keyword evidence="2" id="KW-0472">Membrane</keyword>